<evidence type="ECO:0000313" key="1">
    <source>
        <dbReference type="EMBL" id="KAA1114070.1"/>
    </source>
</evidence>
<sequence length="122" mass="13249">MARKIGQHPSPASSQAFANRIWANWRYGQLNLIQTLCYSPGAEVNESSPPVTVAADLQARPSSAFQAEVRREWFAGTALHRQGKSAQQPLFSPLHGTSSLCCNQAGLSFAFESGLSPQKFAK</sequence>
<organism evidence="1 2">
    <name type="scientific">Puccinia graminis f. sp. tritici</name>
    <dbReference type="NCBI Taxonomy" id="56615"/>
    <lineage>
        <taxon>Eukaryota</taxon>
        <taxon>Fungi</taxon>
        <taxon>Dikarya</taxon>
        <taxon>Basidiomycota</taxon>
        <taxon>Pucciniomycotina</taxon>
        <taxon>Pucciniomycetes</taxon>
        <taxon>Pucciniales</taxon>
        <taxon>Pucciniaceae</taxon>
        <taxon>Puccinia</taxon>
    </lineage>
</organism>
<dbReference type="EMBL" id="VDEP01000273">
    <property type="protein sequence ID" value="KAA1114070.1"/>
    <property type="molecule type" value="Genomic_DNA"/>
</dbReference>
<reference evidence="1 2" key="1">
    <citation type="submission" date="2019-05" db="EMBL/GenBank/DDBJ databases">
        <title>Emergence of the Ug99 lineage of the wheat stem rust pathogen through somatic hybridization.</title>
        <authorList>
            <person name="Li F."/>
            <person name="Upadhyaya N.M."/>
            <person name="Sperschneider J."/>
            <person name="Matny O."/>
            <person name="Nguyen-Phuc H."/>
            <person name="Mago R."/>
            <person name="Raley C."/>
            <person name="Miller M.E."/>
            <person name="Silverstein K.A.T."/>
            <person name="Henningsen E."/>
            <person name="Hirsch C.D."/>
            <person name="Visser B."/>
            <person name="Pretorius Z.A."/>
            <person name="Steffenson B.J."/>
            <person name="Schwessinger B."/>
            <person name="Dodds P.N."/>
            <person name="Figueroa M."/>
        </authorList>
    </citation>
    <scope>NUCLEOTIDE SEQUENCE [LARGE SCALE GENOMIC DNA]</scope>
    <source>
        <strain evidence="1 2">Ug99</strain>
    </source>
</reference>
<dbReference type="Proteomes" id="UP000325313">
    <property type="component" value="Unassembled WGS sequence"/>
</dbReference>
<accession>A0A5B0QLP6</accession>
<proteinExistence type="predicted"/>
<dbReference type="AlphaFoldDB" id="A0A5B0QLP6"/>
<comment type="caution">
    <text evidence="1">The sequence shown here is derived from an EMBL/GenBank/DDBJ whole genome shotgun (WGS) entry which is preliminary data.</text>
</comment>
<name>A0A5B0QLP6_PUCGR</name>
<evidence type="ECO:0000313" key="2">
    <source>
        <dbReference type="Proteomes" id="UP000325313"/>
    </source>
</evidence>
<gene>
    <name evidence="1" type="ORF">PGTUg99_016209</name>
</gene>
<protein>
    <submittedName>
        <fullName evidence="1">Uncharacterized protein</fullName>
    </submittedName>
</protein>